<comment type="caution">
    <text evidence="1">The sequence shown here is derived from an EMBL/GenBank/DDBJ whole genome shotgun (WGS) entry which is preliminary data.</text>
</comment>
<dbReference type="SUPFAM" id="SSF53756">
    <property type="entry name" value="UDP-Glycosyltransferase/glycogen phosphorylase"/>
    <property type="match status" value="1"/>
</dbReference>
<evidence type="ECO:0000313" key="1">
    <source>
        <dbReference type="EMBL" id="OTN76414.1"/>
    </source>
</evidence>
<dbReference type="AlphaFoldDB" id="A0A242A5W4"/>
<dbReference type="RefSeq" id="WP_086274370.1">
    <property type="nucleotide sequence ID" value="NZ_NGKU01000001.1"/>
</dbReference>
<dbReference type="STRING" id="1834191.A5886_001491"/>
<accession>A0A242A5W4</accession>
<keyword evidence="2" id="KW-1185">Reference proteome</keyword>
<name>A0A242A5W4_9ENTE</name>
<sequence>MPTIVFAPAVFNLAETTRMVEIAKQLPDTYHCDFIGFSSTFAPLITAAGFEYHLLSPVLTIQQEKQIIAFDQGKSFKNPFTKQMVKERVASELAFLTTNEPQSIVTGSNVTIFLSARIKDIPLIYVKPYALSGPFLADANTPIPISLQRLGPLKKPMWSLIRQILAKITWKPTAFKKTAAAYGLQLPHRSHALMDGDLNLITTPALFMPDATLPGHYRIVGPIFANLNSKLSDEVLTFIQQQRQQGKKIMYLAMGSSGDPKILQKILHYLSGRADIAVIAPIKKLLDRDTEIHPQWLICDYLPTSSLKDWIDFSFIHGGEGTVQTACASGKPFIAIGMQYEQHCHIAACVEYGNAVELTKPVTHKKIAAALQALDPTVYNKARLLKQYFHVEGAAHAAAIIVDLLAVA</sequence>
<dbReference type="Proteomes" id="UP000195043">
    <property type="component" value="Unassembled WGS sequence"/>
</dbReference>
<dbReference type="Gene3D" id="3.40.50.2000">
    <property type="entry name" value="Glycogen Phosphorylase B"/>
    <property type="match status" value="2"/>
</dbReference>
<gene>
    <name evidence="1" type="ORF">A5886_001491</name>
</gene>
<reference evidence="1 2" key="1">
    <citation type="submission" date="2017-05" db="EMBL/GenBank/DDBJ databases">
        <title>The Genome Sequence of Enterococcus sp. 8G7_MSG3316.</title>
        <authorList>
            <consortium name="The Broad Institute Genomics Platform"/>
            <consortium name="The Broad Institute Genomic Center for Infectious Diseases"/>
            <person name="Earl A."/>
            <person name="Manson A."/>
            <person name="Schwartman J."/>
            <person name="Gilmore M."/>
            <person name="Abouelleil A."/>
            <person name="Cao P."/>
            <person name="Chapman S."/>
            <person name="Cusick C."/>
            <person name="Shea T."/>
            <person name="Young S."/>
            <person name="Neafsey D."/>
            <person name="Nusbaum C."/>
            <person name="Birren B."/>
        </authorList>
    </citation>
    <scope>NUCLEOTIDE SEQUENCE [LARGE SCALE GENOMIC DNA]</scope>
    <source>
        <strain evidence="1 2">8G7_MSG3316</strain>
    </source>
</reference>
<protein>
    <recommendedName>
        <fullName evidence="3">Glycosyl transferase family 28 C-terminal domain-containing protein</fullName>
    </recommendedName>
</protein>
<evidence type="ECO:0008006" key="3">
    <source>
        <dbReference type="Google" id="ProtNLM"/>
    </source>
</evidence>
<evidence type="ECO:0000313" key="2">
    <source>
        <dbReference type="Proteomes" id="UP000195043"/>
    </source>
</evidence>
<proteinExistence type="predicted"/>
<dbReference type="OrthoDB" id="3416605at2"/>
<organism evidence="1 2">
    <name type="scientific">Candidatus Enterococcus testudinis</name>
    <dbReference type="NCBI Taxonomy" id="1834191"/>
    <lineage>
        <taxon>Bacteria</taxon>
        <taxon>Bacillati</taxon>
        <taxon>Bacillota</taxon>
        <taxon>Bacilli</taxon>
        <taxon>Lactobacillales</taxon>
        <taxon>Enterococcaceae</taxon>
        <taxon>Enterococcus</taxon>
    </lineage>
</organism>
<dbReference type="EMBL" id="NGKU01000001">
    <property type="protein sequence ID" value="OTN76414.1"/>
    <property type="molecule type" value="Genomic_DNA"/>
</dbReference>